<dbReference type="Gene3D" id="1.20.1050.60">
    <property type="entry name" value="alpha-1,2-mannosidase"/>
    <property type="match status" value="1"/>
</dbReference>
<sequence length="924" mass="99706">MSSLSADDKAKIADFAKQAASINDDFKTSLAEFDKGTSDARLLTEKVSAALGSGDKETAAKLSAELEALPKTLETLAKKIADTTATLDKRLAPYSGPWEESLEFLRPRSDAPLTKYVNLFIGTSKTDTGGGHSGNVNPGAQTPFGMVSFGPDTRGSGDGWGYGSGGYYYGDSSIQFFSLTHLNGPGCRGQGTVAMLPAESATQSLSSGLSYSHNNESAEPGYYKVKFDNNITVETAATTRTGMMRVTYANATKAYFILNSLLNNSNKSSGVPKDQAGLKVDVDARTISGNAVASKFCDGTWNQPVYFYATFDKPLTSGTADAGSDVATLQFALSDTDKTVQIKIGVSSVSIENAKANLLGDAAKNLKGENTAWSFDDMRKQALDMWNKRLNTIQIDLAKPGEADRLASADLKQAAINNLTKFYTTLYRVFSGPTVYSDLNGDYRSMKQADLKAASGSLPAREVENVSKYRFKIDGKDAGYTTHYSGFSMWDTYRSAAQLVALIAPDEASDMMQSLVADAQQCGAFPHWVDGSEDTIPMQGDHGLNVVAGSYVFGAKKFDTETARKYVIQSTFDPKSACNDKLSVGRNADKPALPDWLQYGYIPTDAVADWKESSATVEMVTSDRSAASFLSRLPTASTDKDQISQLYARSKNWSNIFDTTAGQLKLRAKNKAGVWEDGVFHEGTEPHYIWAFAHDWASLMDKLGGKQAALTRLHSLFALDKANPFGKEPEGGQLNASESGTTYYIGNEPSFQTPWAYNWAGAPKYAQYIIPTIMRKNFSLAAGGLPGNDDMGATSAWYVLATLGLYPVIPSEPGLAVSTPQFKGISMWLGNGKKLRISTDRPAMLGHAAPVAEDARYIKEMKLNGATYQGTWLPLDKIKDGGKLNFDLSTTPTEWGAEWTPPSGPAGDYSKPTANPLPGVQLIQ</sequence>
<dbReference type="Pfam" id="PF07971">
    <property type="entry name" value="Glyco_hydro_92"/>
    <property type="match status" value="1"/>
</dbReference>
<feature type="region of interest" description="Disordered" evidence="1">
    <location>
        <begin position="128"/>
        <end position="148"/>
    </location>
</feature>
<dbReference type="Pfam" id="PF17678">
    <property type="entry name" value="Glyco_hydro_92N"/>
    <property type="match status" value="1"/>
</dbReference>
<dbReference type="GO" id="GO:0000224">
    <property type="term" value="F:peptide-N4-(N-acetyl-beta-glucosaminyl)asparagine amidase activity"/>
    <property type="evidence" value="ECO:0007669"/>
    <property type="project" value="TreeGrafter"/>
</dbReference>
<reference evidence="4 5" key="1">
    <citation type="submission" date="2020-05" db="EMBL/GenBank/DDBJ databases">
        <authorList>
            <person name="Kim M.K."/>
        </authorList>
    </citation>
    <scope>NUCLEOTIDE SEQUENCE [LARGE SCALE GENOMIC DNA]</scope>
    <source>
        <strain evidence="4 5">BT25</strain>
    </source>
</reference>
<evidence type="ECO:0000259" key="3">
    <source>
        <dbReference type="Pfam" id="PF17678"/>
    </source>
</evidence>
<dbReference type="GO" id="GO:0006516">
    <property type="term" value="P:glycoprotein catabolic process"/>
    <property type="evidence" value="ECO:0007669"/>
    <property type="project" value="TreeGrafter"/>
</dbReference>
<organism evidence="4 5">
    <name type="scientific">Phyllobacterium pellucidum</name>
    <dbReference type="NCBI Taxonomy" id="2740464"/>
    <lineage>
        <taxon>Bacteria</taxon>
        <taxon>Pseudomonadati</taxon>
        <taxon>Pseudomonadota</taxon>
        <taxon>Alphaproteobacteria</taxon>
        <taxon>Hyphomicrobiales</taxon>
        <taxon>Phyllobacteriaceae</taxon>
        <taxon>Phyllobacterium</taxon>
    </lineage>
</organism>
<dbReference type="Gene3D" id="1.20.1610.10">
    <property type="entry name" value="alpha-1,2-mannosidases domains"/>
    <property type="match status" value="1"/>
</dbReference>
<proteinExistence type="predicted"/>
<dbReference type="InterPro" id="IPR012939">
    <property type="entry name" value="Glyco_hydro_92"/>
</dbReference>
<evidence type="ECO:0000256" key="1">
    <source>
        <dbReference type="SAM" id="MobiDB-lite"/>
    </source>
</evidence>
<dbReference type="PANTHER" id="PTHR12143:SF39">
    <property type="entry name" value="SECRETED PROTEIN"/>
    <property type="match status" value="1"/>
</dbReference>
<dbReference type="Gene3D" id="2.70.98.10">
    <property type="match status" value="1"/>
</dbReference>
<accession>A0A849VYC0</accession>
<dbReference type="InterPro" id="IPR014718">
    <property type="entry name" value="GH-type_carb-bd"/>
</dbReference>
<dbReference type="GO" id="GO:0005829">
    <property type="term" value="C:cytosol"/>
    <property type="evidence" value="ECO:0007669"/>
    <property type="project" value="TreeGrafter"/>
</dbReference>
<comment type="caution">
    <text evidence="4">The sequence shown here is derived from an EMBL/GenBank/DDBJ whole genome shotgun (WGS) entry which is preliminary data.</text>
</comment>
<keyword evidence="5" id="KW-1185">Reference proteome</keyword>
<dbReference type="InterPro" id="IPR008928">
    <property type="entry name" value="6-hairpin_glycosidase_sf"/>
</dbReference>
<feature type="domain" description="Glycosyl hydrolase family 92 N-terminal" evidence="3">
    <location>
        <begin position="116"/>
        <end position="347"/>
    </location>
</feature>
<dbReference type="InterPro" id="IPR050883">
    <property type="entry name" value="PNGase"/>
</dbReference>
<dbReference type="Gene3D" id="3.30.2080.10">
    <property type="entry name" value="GH92 mannosidase domain"/>
    <property type="match status" value="1"/>
</dbReference>
<name>A0A849VYC0_9HYPH</name>
<evidence type="ECO:0000259" key="2">
    <source>
        <dbReference type="Pfam" id="PF07971"/>
    </source>
</evidence>
<gene>
    <name evidence="4" type="ORF">HQ945_16155</name>
</gene>
<feature type="domain" description="Glycosyl hydrolase family 92" evidence="2">
    <location>
        <begin position="362"/>
        <end position="889"/>
    </location>
</feature>
<dbReference type="Proteomes" id="UP000550508">
    <property type="component" value="Unassembled WGS sequence"/>
</dbReference>
<dbReference type="EMBL" id="JABUMX010000003">
    <property type="protein sequence ID" value="NTS32793.1"/>
    <property type="molecule type" value="Genomic_DNA"/>
</dbReference>
<dbReference type="PANTHER" id="PTHR12143">
    <property type="entry name" value="PEPTIDE N-GLYCANASE PNGASE -RELATED"/>
    <property type="match status" value="1"/>
</dbReference>
<dbReference type="GO" id="GO:0005975">
    <property type="term" value="P:carbohydrate metabolic process"/>
    <property type="evidence" value="ECO:0007669"/>
    <property type="project" value="InterPro"/>
</dbReference>
<dbReference type="AlphaFoldDB" id="A0A849VYC0"/>
<evidence type="ECO:0000313" key="4">
    <source>
        <dbReference type="EMBL" id="NTS32793.1"/>
    </source>
</evidence>
<feature type="region of interest" description="Disordered" evidence="1">
    <location>
        <begin position="893"/>
        <end position="924"/>
    </location>
</feature>
<keyword evidence="4" id="KW-0378">Hydrolase</keyword>
<evidence type="ECO:0000313" key="5">
    <source>
        <dbReference type="Proteomes" id="UP000550508"/>
    </source>
</evidence>
<dbReference type="GO" id="GO:0030246">
    <property type="term" value="F:carbohydrate binding"/>
    <property type="evidence" value="ECO:0007669"/>
    <property type="project" value="InterPro"/>
</dbReference>
<dbReference type="InterPro" id="IPR041371">
    <property type="entry name" value="GH92_N"/>
</dbReference>
<dbReference type="SUPFAM" id="SSF48208">
    <property type="entry name" value="Six-hairpin glycosidases"/>
    <property type="match status" value="1"/>
</dbReference>
<protein>
    <submittedName>
        <fullName evidence="4">Glycoside hydrolase family 92 protein</fullName>
    </submittedName>
</protein>